<dbReference type="Gene3D" id="2.30.40.10">
    <property type="entry name" value="Urease, subunit C, domain 1"/>
    <property type="match status" value="1"/>
</dbReference>
<dbReference type="SUPFAM" id="SSF51338">
    <property type="entry name" value="Composite domain of metallo-dependent hydrolases"/>
    <property type="match status" value="1"/>
</dbReference>
<dbReference type="SUPFAM" id="SSF51556">
    <property type="entry name" value="Metallo-dependent hydrolases"/>
    <property type="match status" value="1"/>
</dbReference>
<accession>D7CXT3</accession>
<keyword evidence="1" id="KW-0378">Hydrolase</keyword>
<reference evidence="4" key="1">
    <citation type="submission" date="2010-05" db="EMBL/GenBank/DDBJ databases">
        <title>The complete genome of Truepera radiovictris DSM 17093.</title>
        <authorList>
            <consortium name="US DOE Joint Genome Institute (JGI-PGF)"/>
            <person name="Lucas S."/>
            <person name="Copeland A."/>
            <person name="Lapidus A."/>
            <person name="Glavina del Rio T."/>
            <person name="Dalin E."/>
            <person name="Tice H."/>
            <person name="Bruce D."/>
            <person name="Goodwin L."/>
            <person name="Pitluck S."/>
            <person name="Kyrpides N."/>
            <person name="Mavromatis K."/>
            <person name="Ovchinnikova G."/>
            <person name="Munk A.C."/>
            <person name="Detter J.C."/>
            <person name="Han C."/>
            <person name="Tapia R."/>
            <person name="Land M."/>
            <person name="Hauser L."/>
            <person name="Markowitz V."/>
            <person name="Cheng J.-F."/>
            <person name="Hugenholtz P."/>
            <person name="Woyke T."/>
            <person name="Wu D."/>
            <person name="Tindall B."/>
            <person name="Pomrenke H.G."/>
            <person name="Brambilla E."/>
            <person name="Klenk H.-P."/>
            <person name="Eisen J.A."/>
        </authorList>
    </citation>
    <scope>NUCLEOTIDE SEQUENCE [LARGE SCALE GENOMIC DNA]</scope>
    <source>
        <strain evidence="4">DSM 17093 / CIP 108686 / LMG 22925 / RQ-24</strain>
    </source>
</reference>
<dbReference type="InterPro" id="IPR006680">
    <property type="entry name" value="Amidohydro-rel"/>
</dbReference>
<dbReference type="Proteomes" id="UP000000379">
    <property type="component" value="Chromosome"/>
</dbReference>
<proteinExistence type="predicted"/>
<evidence type="ECO:0000313" key="3">
    <source>
        <dbReference type="EMBL" id="ADI13293.1"/>
    </source>
</evidence>
<name>D7CXT3_TRURR</name>
<evidence type="ECO:0000259" key="2">
    <source>
        <dbReference type="Pfam" id="PF01979"/>
    </source>
</evidence>
<dbReference type="AlphaFoldDB" id="D7CXT3"/>
<sequence length="378" mass="40703">MRILSAEVVYTGLGTPIRGGAVVLQGERVAAILSREDARRFYPEAPVTDVGFAISPPPVNAHTHLDLSSLPPFRGPYEDFVRHVIRHKRARGVAAADAGLAELQRAAPLAFGDIVADEAAMRKLLQTPGLRGVAYWEVFAPDPAEAEAAFSETVARLRAFRRLERPDGLKLGLSPHTPHTVSAPLLQRLTRLAIAERLPLQIHVAESPAEAALHRDGSGPLFELMRPFLGDWRPSGLSPVQYLARLGVLEARPTLVHMVHVGEEDVRTVAKAGCTVVHCPRSNEALRCGRLPWELLAKHSVEVAFGTDSKGSAPDLDVTREVAAARALHGAKASPIALVRAAVKGGSRALGLTPPRFGRGSPARALYVWQTPSAEPRV</sequence>
<dbReference type="RefSeq" id="WP_013176673.1">
    <property type="nucleotide sequence ID" value="NC_014221.1"/>
</dbReference>
<dbReference type="OrthoDB" id="9807210at2"/>
<dbReference type="GO" id="GO:0016810">
    <property type="term" value="F:hydrolase activity, acting on carbon-nitrogen (but not peptide) bonds"/>
    <property type="evidence" value="ECO:0007669"/>
    <property type="project" value="InterPro"/>
</dbReference>
<protein>
    <submittedName>
        <fullName evidence="3">Amidohydrolase</fullName>
    </submittedName>
</protein>
<dbReference type="Pfam" id="PF01979">
    <property type="entry name" value="Amidohydro_1"/>
    <property type="match status" value="1"/>
</dbReference>
<feature type="domain" description="Amidohydrolase-related" evidence="2">
    <location>
        <begin position="59"/>
        <end position="353"/>
    </location>
</feature>
<dbReference type="InterPro" id="IPR032466">
    <property type="entry name" value="Metal_Hydrolase"/>
</dbReference>
<dbReference type="InterPro" id="IPR050287">
    <property type="entry name" value="MTA/SAH_deaminase"/>
</dbReference>
<dbReference type="eggNOG" id="COG0402">
    <property type="taxonomic scope" value="Bacteria"/>
</dbReference>
<dbReference type="STRING" id="649638.Trad_0151"/>
<dbReference type="PANTHER" id="PTHR43794">
    <property type="entry name" value="AMINOHYDROLASE SSNA-RELATED"/>
    <property type="match status" value="1"/>
</dbReference>
<evidence type="ECO:0000313" key="4">
    <source>
        <dbReference type="Proteomes" id="UP000000379"/>
    </source>
</evidence>
<evidence type="ECO:0000256" key="1">
    <source>
        <dbReference type="ARBA" id="ARBA00022801"/>
    </source>
</evidence>
<reference evidence="3 4" key="2">
    <citation type="journal article" date="2011" name="Stand. Genomic Sci.">
        <title>Complete genome sequence of Truepera radiovictrix type strain (RQ-24).</title>
        <authorList>
            <person name="Ivanova N."/>
            <person name="Rohde C."/>
            <person name="Munk C."/>
            <person name="Nolan M."/>
            <person name="Lucas S."/>
            <person name="Del Rio T.G."/>
            <person name="Tice H."/>
            <person name="Deshpande S."/>
            <person name="Cheng J.F."/>
            <person name="Tapia R."/>
            <person name="Han C."/>
            <person name="Goodwin L."/>
            <person name="Pitluck S."/>
            <person name="Liolios K."/>
            <person name="Mavromatis K."/>
            <person name="Mikhailova N."/>
            <person name="Pati A."/>
            <person name="Chen A."/>
            <person name="Palaniappan K."/>
            <person name="Land M."/>
            <person name="Hauser L."/>
            <person name="Chang Y.J."/>
            <person name="Jeffries C.D."/>
            <person name="Brambilla E."/>
            <person name="Rohde M."/>
            <person name="Goker M."/>
            <person name="Tindall B.J."/>
            <person name="Woyke T."/>
            <person name="Bristow J."/>
            <person name="Eisen J.A."/>
            <person name="Markowitz V."/>
            <person name="Hugenholtz P."/>
            <person name="Kyrpides N.C."/>
            <person name="Klenk H.P."/>
            <person name="Lapidus A."/>
        </authorList>
    </citation>
    <scope>NUCLEOTIDE SEQUENCE [LARGE SCALE GENOMIC DNA]</scope>
    <source>
        <strain evidence="4">DSM 17093 / CIP 108686 / LMG 22925 / RQ-24</strain>
    </source>
</reference>
<dbReference type="PANTHER" id="PTHR43794:SF11">
    <property type="entry name" value="AMIDOHYDROLASE-RELATED DOMAIN-CONTAINING PROTEIN"/>
    <property type="match status" value="1"/>
</dbReference>
<gene>
    <name evidence="3" type="ordered locus">Trad_0151</name>
</gene>
<dbReference type="EMBL" id="CP002049">
    <property type="protein sequence ID" value="ADI13293.1"/>
    <property type="molecule type" value="Genomic_DNA"/>
</dbReference>
<dbReference type="InterPro" id="IPR011059">
    <property type="entry name" value="Metal-dep_hydrolase_composite"/>
</dbReference>
<keyword evidence="4" id="KW-1185">Reference proteome</keyword>
<dbReference type="Gene3D" id="3.20.20.140">
    <property type="entry name" value="Metal-dependent hydrolases"/>
    <property type="match status" value="1"/>
</dbReference>
<dbReference type="HOGENOM" id="CLU_012358_2_5_0"/>
<organism evidence="3 4">
    <name type="scientific">Truepera radiovictrix (strain DSM 17093 / CIP 108686 / LMG 22925 / RQ-24)</name>
    <dbReference type="NCBI Taxonomy" id="649638"/>
    <lineage>
        <taxon>Bacteria</taxon>
        <taxon>Thermotogati</taxon>
        <taxon>Deinococcota</taxon>
        <taxon>Deinococci</taxon>
        <taxon>Trueperales</taxon>
        <taxon>Trueperaceae</taxon>
        <taxon>Truepera</taxon>
    </lineage>
</organism>
<dbReference type="KEGG" id="tra:Trad_0151"/>